<feature type="domain" description="Histidine kinase/HSP90-like ATPase" evidence="2">
    <location>
        <begin position="18"/>
        <end position="124"/>
    </location>
</feature>
<dbReference type="PANTHER" id="PTHR35526:SF3">
    <property type="entry name" value="ANTI-SIGMA-F FACTOR RSBW"/>
    <property type="match status" value="1"/>
</dbReference>
<keyword evidence="1" id="KW-0418">Kinase</keyword>
<evidence type="ECO:0000313" key="3">
    <source>
        <dbReference type="EMBL" id="KUN36628.1"/>
    </source>
</evidence>
<reference evidence="3 4" key="1">
    <citation type="submission" date="2015-10" db="EMBL/GenBank/DDBJ databases">
        <title>Draft genome sequence of Streptomyces longwoodensis DSM 41677, type strain for the species Streptomyces longwoodensis.</title>
        <authorList>
            <person name="Ruckert C."/>
            <person name="Winkler A."/>
            <person name="Kalinowski J."/>
            <person name="Kampfer P."/>
            <person name="Glaeser S."/>
        </authorList>
    </citation>
    <scope>NUCLEOTIDE SEQUENCE [LARGE SCALE GENOMIC DNA]</scope>
    <source>
        <strain evidence="3 4">DSM 41677</strain>
    </source>
</reference>
<keyword evidence="4" id="KW-1185">Reference proteome</keyword>
<evidence type="ECO:0000313" key="4">
    <source>
        <dbReference type="Proteomes" id="UP000053271"/>
    </source>
</evidence>
<dbReference type="GeneID" id="91426999"/>
<protein>
    <submittedName>
        <fullName evidence="3">Regulator</fullName>
    </submittedName>
</protein>
<dbReference type="Pfam" id="PF13581">
    <property type="entry name" value="HATPase_c_2"/>
    <property type="match status" value="1"/>
</dbReference>
<dbReference type="AlphaFoldDB" id="A0A117QMK7"/>
<dbReference type="InterPro" id="IPR050267">
    <property type="entry name" value="Anti-sigma-factor_SerPK"/>
</dbReference>
<comment type="caution">
    <text evidence="3">The sequence shown here is derived from an EMBL/GenBank/DDBJ whole genome shotgun (WGS) entry which is preliminary data.</text>
</comment>
<dbReference type="Proteomes" id="UP000053271">
    <property type="component" value="Unassembled WGS sequence"/>
</dbReference>
<gene>
    <name evidence="3" type="ORF">AQJ30_20550</name>
</gene>
<dbReference type="CDD" id="cd16936">
    <property type="entry name" value="HATPase_RsbW-like"/>
    <property type="match status" value="1"/>
</dbReference>
<dbReference type="Gene3D" id="3.30.565.10">
    <property type="entry name" value="Histidine kinase-like ATPase, C-terminal domain"/>
    <property type="match status" value="1"/>
</dbReference>
<name>A0A117QMK7_9ACTN</name>
<sequence>MKDPLFVPSVTWVHSFLAQAQEVGALRALVATQVELWGVPEVSDTARLCVSELVANVITHVGEATPATLTLTLSGSRLCIAVRDPDARALPTLVQAHGDDEGGRGMALVSALASRWGVDLPGDGKVTWCELAVATAVLGNAPSSAGRRARVARVLTAYNDESVLVGAQQSRLGMATAEVTVVQVISDLLHWLRAHGHDADDILDRAQTRFEVERGAAGLPW</sequence>
<dbReference type="RefSeq" id="WP_067236119.1">
    <property type="nucleotide sequence ID" value="NZ_KQ948555.1"/>
</dbReference>
<proteinExistence type="predicted"/>
<keyword evidence="1" id="KW-0808">Transferase</keyword>
<organism evidence="3 4">
    <name type="scientific">Streptomyces longwoodensis</name>
    <dbReference type="NCBI Taxonomy" id="68231"/>
    <lineage>
        <taxon>Bacteria</taxon>
        <taxon>Bacillati</taxon>
        <taxon>Actinomycetota</taxon>
        <taxon>Actinomycetes</taxon>
        <taxon>Kitasatosporales</taxon>
        <taxon>Streptomycetaceae</taxon>
        <taxon>Streptomyces</taxon>
    </lineage>
</organism>
<accession>A0A117QMK7</accession>
<dbReference type="PANTHER" id="PTHR35526">
    <property type="entry name" value="ANTI-SIGMA-F FACTOR RSBW-RELATED"/>
    <property type="match status" value="1"/>
</dbReference>
<dbReference type="SUPFAM" id="SSF55874">
    <property type="entry name" value="ATPase domain of HSP90 chaperone/DNA topoisomerase II/histidine kinase"/>
    <property type="match status" value="1"/>
</dbReference>
<keyword evidence="1" id="KW-0723">Serine/threonine-protein kinase</keyword>
<dbReference type="STRING" id="68231.AQJ30_20550"/>
<dbReference type="EMBL" id="LMWS01000023">
    <property type="protein sequence ID" value="KUN36628.1"/>
    <property type="molecule type" value="Genomic_DNA"/>
</dbReference>
<evidence type="ECO:0000259" key="2">
    <source>
        <dbReference type="Pfam" id="PF13581"/>
    </source>
</evidence>
<dbReference type="GO" id="GO:0004674">
    <property type="term" value="F:protein serine/threonine kinase activity"/>
    <property type="evidence" value="ECO:0007669"/>
    <property type="project" value="UniProtKB-KW"/>
</dbReference>
<dbReference type="InterPro" id="IPR036890">
    <property type="entry name" value="HATPase_C_sf"/>
</dbReference>
<dbReference type="InterPro" id="IPR003594">
    <property type="entry name" value="HATPase_dom"/>
</dbReference>
<evidence type="ECO:0000256" key="1">
    <source>
        <dbReference type="ARBA" id="ARBA00022527"/>
    </source>
</evidence>